<dbReference type="SMART" id="SM00327">
    <property type="entry name" value="VWA"/>
    <property type="match status" value="1"/>
</dbReference>
<dbReference type="InterPro" id="IPR013694">
    <property type="entry name" value="VIT"/>
</dbReference>
<proteinExistence type="predicted"/>
<evidence type="ECO:0000256" key="1">
    <source>
        <dbReference type="SAM" id="Phobius"/>
    </source>
</evidence>
<reference evidence="4 5" key="1">
    <citation type="submission" date="2020-03" db="EMBL/GenBank/DDBJ databases">
        <title>Bradyrhizobium diversity isolated from nodules of Muelleranthus trifoliolatus.</title>
        <authorList>
            <person name="Klepa M."/>
            <person name="Helene L."/>
            <person name="Hungria M."/>
        </authorList>
    </citation>
    <scope>NUCLEOTIDE SEQUENCE [LARGE SCALE GENOMIC DNA]</scope>
    <source>
        <strain evidence="4 5">WSM 1744</strain>
    </source>
</reference>
<organism evidence="4 5">
    <name type="scientific">Bradyrhizobium archetypum</name>
    <dbReference type="NCBI Taxonomy" id="2721160"/>
    <lineage>
        <taxon>Bacteria</taxon>
        <taxon>Pseudomonadati</taxon>
        <taxon>Pseudomonadota</taxon>
        <taxon>Alphaproteobacteria</taxon>
        <taxon>Hyphomicrobiales</taxon>
        <taxon>Nitrobacteraceae</taxon>
        <taxon>Bradyrhizobium</taxon>
    </lineage>
</organism>
<dbReference type="Pfam" id="PF13768">
    <property type="entry name" value="VWA_3"/>
    <property type="match status" value="1"/>
</dbReference>
<dbReference type="Proteomes" id="UP000528734">
    <property type="component" value="Unassembled WGS sequence"/>
</dbReference>
<dbReference type="SUPFAM" id="SSF53300">
    <property type="entry name" value="vWA-like"/>
    <property type="match status" value="1"/>
</dbReference>
<feature type="domain" description="VWFA" evidence="2">
    <location>
        <begin position="355"/>
        <end position="526"/>
    </location>
</feature>
<evidence type="ECO:0000259" key="2">
    <source>
        <dbReference type="PROSITE" id="PS50234"/>
    </source>
</evidence>
<comment type="caution">
    <text evidence="4">The sequence shown here is derived from an EMBL/GenBank/DDBJ whole genome shotgun (WGS) entry which is preliminary data.</text>
</comment>
<dbReference type="SMART" id="SM00609">
    <property type="entry name" value="VIT"/>
    <property type="match status" value="1"/>
</dbReference>
<dbReference type="InterPro" id="IPR002035">
    <property type="entry name" value="VWF_A"/>
</dbReference>
<feature type="transmembrane region" description="Helical" evidence="1">
    <location>
        <begin position="21"/>
        <end position="44"/>
    </location>
</feature>
<accession>A0A7Y4M5M8</accession>
<dbReference type="PANTHER" id="PTHR45737:SF6">
    <property type="entry name" value="VON WILLEBRAND FACTOR A DOMAIN-CONTAINING PROTEIN 5A"/>
    <property type="match status" value="1"/>
</dbReference>
<feature type="transmembrane region" description="Helical" evidence="1">
    <location>
        <begin position="730"/>
        <end position="748"/>
    </location>
</feature>
<dbReference type="PANTHER" id="PTHR45737">
    <property type="entry name" value="VON WILLEBRAND FACTOR A DOMAIN-CONTAINING PROTEIN 5A"/>
    <property type="match status" value="1"/>
</dbReference>
<keyword evidence="5" id="KW-1185">Reference proteome</keyword>
<gene>
    <name evidence="4" type="ORF">HCN50_31700</name>
</gene>
<evidence type="ECO:0000313" key="5">
    <source>
        <dbReference type="Proteomes" id="UP000528734"/>
    </source>
</evidence>
<dbReference type="AlphaFoldDB" id="A0A7Y4M5M8"/>
<evidence type="ECO:0000259" key="3">
    <source>
        <dbReference type="PROSITE" id="PS51468"/>
    </source>
</evidence>
<dbReference type="PROSITE" id="PS51468">
    <property type="entry name" value="VIT"/>
    <property type="match status" value="1"/>
</dbReference>
<evidence type="ECO:0000313" key="4">
    <source>
        <dbReference type="EMBL" id="NOJ50746.1"/>
    </source>
</evidence>
<dbReference type="Gene3D" id="3.40.50.410">
    <property type="entry name" value="von Willebrand factor, type A domain"/>
    <property type="match status" value="1"/>
</dbReference>
<dbReference type="InterPro" id="IPR022440">
    <property type="entry name" value="CHP03788"/>
</dbReference>
<feature type="domain" description="VIT" evidence="3">
    <location>
        <begin position="65"/>
        <end position="193"/>
    </location>
</feature>
<dbReference type="PROSITE" id="PS50234">
    <property type="entry name" value="VWFA"/>
    <property type="match status" value="1"/>
</dbReference>
<dbReference type="Pfam" id="PF08487">
    <property type="entry name" value="VIT"/>
    <property type="match status" value="1"/>
</dbReference>
<keyword evidence="1" id="KW-0472">Membrane</keyword>
<name>A0A7Y4M5M8_9BRAD</name>
<sequence length="761" mass="82803">MTTCDEIEADKRSEQPSLIRLVLFFVMQGAAVILVGFAALFLSFEPVWSAERLQSNFLKPGDARAGSLLLKIDEGYADASRLGADVDLTVSGPTVRARVTQIFRNPSKDWVEAVYVYPLPAGGAVDSLKMVIGDRVVVGDIKERQQAKAIYEQAKQSGQKAALTEQERPNIFTNSVANIGPGETVLVQIEYQEPVQQSGNAFSLRVPMVVAPRYNPAPVVQSVDFRPGSGWGAIKSDPVPDRDRISPEVLDPAINATVNPTRVTVRLQAGFPLGEVKSHHHAIKTEKPDANTDIITLAEGPVPADRDFELTWKPAAEMAPSVGLFRERVGDSDYLLAFVTPPSVEQAQQKPLPREVIFVIDNSGSMGGVSIIQAKASLTYALGRLQPNDRFNVIRFDDTMDVLFPSAVPADRAHIGRATSFVGALQANGGTEMVPAMRAALFDKAGDANYVRQVVFLTDGAIGNEQQLFETINALRGRSRIFMVGIGSAPNTYLMTRAAELGRGTFTHIGSVEQVEERMRSLFAKLENPAVTNLAAKFSDASADMTPAALPDIYRDEPLVLAAKLDKLTGSVEIKGRAGDRPWIVTLPLTSAAEGKGLSKLWARRKIADAEVARTTRQATPEEADKTILALALEHQLVTRLTSLVAVDKTPSRPEGEPLKFSELPINLPAGWDIEKLFGERPRVPATPTERHADTDEARLQVAALKRVQPIATQAPNAIALPKTATDAELKMIAGVILLTVGLILLVFNRRQFNRRQMSLR</sequence>
<keyword evidence="1" id="KW-0812">Transmembrane</keyword>
<dbReference type="EMBL" id="JAAVLW010000015">
    <property type="protein sequence ID" value="NOJ50746.1"/>
    <property type="molecule type" value="Genomic_DNA"/>
</dbReference>
<dbReference type="NCBIfam" id="TIGR03788">
    <property type="entry name" value="marine_srt_targ"/>
    <property type="match status" value="1"/>
</dbReference>
<protein>
    <submittedName>
        <fullName evidence="4">Marine proteobacterial sortase target protein</fullName>
    </submittedName>
</protein>
<dbReference type="CDD" id="cd01461">
    <property type="entry name" value="vWA_interalpha_trypsin_inhibitor"/>
    <property type="match status" value="1"/>
</dbReference>
<dbReference type="RefSeq" id="WP_171713795.1">
    <property type="nucleotide sequence ID" value="NZ_JAAVLW010000015.1"/>
</dbReference>
<keyword evidence="1" id="KW-1133">Transmembrane helix</keyword>
<dbReference type="InterPro" id="IPR036465">
    <property type="entry name" value="vWFA_dom_sf"/>
</dbReference>